<dbReference type="Pfam" id="PF00583">
    <property type="entry name" value="Acetyltransf_1"/>
    <property type="match status" value="1"/>
</dbReference>
<dbReference type="PANTHER" id="PTHR43877">
    <property type="entry name" value="AMINOALKYLPHOSPHONATE N-ACETYLTRANSFERASE-RELATED-RELATED"/>
    <property type="match status" value="1"/>
</dbReference>
<dbReference type="Proteomes" id="UP001500190">
    <property type="component" value="Unassembled WGS sequence"/>
</dbReference>
<proteinExistence type="predicted"/>
<dbReference type="CDD" id="cd04301">
    <property type="entry name" value="NAT_SF"/>
    <property type="match status" value="1"/>
</dbReference>
<organism evidence="4 5">
    <name type="scientific">Kribbella karoonensis</name>
    <dbReference type="NCBI Taxonomy" id="324851"/>
    <lineage>
        <taxon>Bacteria</taxon>
        <taxon>Bacillati</taxon>
        <taxon>Actinomycetota</taxon>
        <taxon>Actinomycetes</taxon>
        <taxon>Propionibacteriales</taxon>
        <taxon>Kribbellaceae</taxon>
        <taxon>Kribbella</taxon>
    </lineage>
</organism>
<dbReference type="InterPro" id="IPR050832">
    <property type="entry name" value="Bact_Acetyltransf"/>
</dbReference>
<protein>
    <submittedName>
        <fullName evidence="4">GNAT family N-acetyltransferase</fullName>
    </submittedName>
</protein>
<dbReference type="SUPFAM" id="SSF55729">
    <property type="entry name" value="Acyl-CoA N-acyltransferases (Nat)"/>
    <property type="match status" value="1"/>
</dbReference>
<dbReference type="EMBL" id="BAAAND010000008">
    <property type="protein sequence ID" value="GAA1598588.1"/>
    <property type="molecule type" value="Genomic_DNA"/>
</dbReference>
<name>A0ABP4Q3K0_9ACTN</name>
<dbReference type="PROSITE" id="PS51186">
    <property type="entry name" value="GNAT"/>
    <property type="match status" value="1"/>
</dbReference>
<keyword evidence="1" id="KW-0808">Transferase</keyword>
<sequence>MIRPARPTDSAAVNDLLAQLGYPQDDLAATAARIRFWADDPTSAAFVADANGNLLGLVAVHAEPFFQLPGFSGRIVALVVSEHARRQGVAGELMTAAESFAVRHGCVRFEVTSADHRAEAHEFYQRRGYVNQAGRSSRFILSAG</sequence>
<dbReference type="InterPro" id="IPR016181">
    <property type="entry name" value="Acyl_CoA_acyltransferase"/>
</dbReference>
<comment type="caution">
    <text evidence="4">The sequence shown here is derived from an EMBL/GenBank/DDBJ whole genome shotgun (WGS) entry which is preliminary data.</text>
</comment>
<evidence type="ECO:0000256" key="2">
    <source>
        <dbReference type="ARBA" id="ARBA00023315"/>
    </source>
</evidence>
<evidence type="ECO:0000313" key="4">
    <source>
        <dbReference type="EMBL" id="GAA1598588.1"/>
    </source>
</evidence>
<keyword evidence="5" id="KW-1185">Reference proteome</keyword>
<keyword evidence="2" id="KW-0012">Acyltransferase</keyword>
<evidence type="ECO:0000256" key="1">
    <source>
        <dbReference type="ARBA" id="ARBA00022679"/>
    </source>
</evidence>
<dbReference type="InterPro" id="IPR000182">
    <property type="entry name" value="GNAT_dom"/>
</dbReference>
<evidence type="ECO:0000259" key="3">
    <source>
        <dbReference type="PROSITE" id="PS51186"/>
    </source>
</evidence>
<gene>
    <name evidence="4" type="ORF">GCM10009742_52580</name>
</gene>
<dbReference type="Gene3D" id="3.40.630.30">
    <property type="match status" value="1"/>
</dbReference>
<reference evidence="5" key="1">
    <citation type="journal article" date="2019" name="Int. J. Syst. Evol. Microbiol.">
        <title>The Global Catalogue of Microorganisms (GCM) 10K type strain sequencing project: providing services to taxonomists for standard genome sequencing and annotation.</title>
        <authorList>
            <consortium name="The Broad Institute Genomics Platform"/>
            <consortium name="The Broad Institute Genome Sequencing Center for Infectious Disease"/>
            <person name="Wu L."/>
            <person name="Ma J."/>
        </authorList>
    </citation>
    <scope>NUCLEOTIDE SEQUENCE [LARGE SCALE GENOMIC DNA]</scope>
    <source>
        <strain evidence="5">JCM 14304</strain>
    </source>
</reference>
<evidence type="ECO:0000313" key="5">
    <source>
        <dbReference type="Proteomes" id="UP001500190"/>
    </source>
</evidence>
<accession>A0ABP4Q3K0</accession>
<feature type="domain" description="N-acetyltransferase" evidence="3">
    <location>
        <begin position="1"/>
        <end position="144"/>
    </location>
</feature>